<evidence type="ECO:0000313" key="3">
    <source>
        <dbReference type="Proteomes" id="UP000594435"/>
    </source>
</evidence>
<evidence type="ECO:0000313" key="2">
    <source>
        <dbReference type="EMBL" id="QPL52734.1"/>
    </source>
</evidence>
<name>A0AAJ4LTP1_9VIBR</name>
<dbReference type="Proteomes" id="UP000594435">
    <property type="component" value="Chromosome 1"/>
</dbReference>
<keyword evidence="1" id="KW-0812">Transmembrane</keyword>
<gene>
    <name evidence="2" type="ORF">I3X05_12065</name>
</gene>
<dbReference type="RefSeq" id="WP_045570547.1">
    <property type="nucleotide sequence ID" value="NZ_CP065217.1"/>
</dbReference>
<dbReference type="AlphaFoldDB" id="A0AAJ4LTP1"/>
<keyword evidence="1" id="KW-1133">Transmembrane helix</keyword>
<protein>
    <submittedName>
        <fullName evidence="2">Uncharacterized protein</fullName>
    </submittedName>
</protein>
<proteinExistence type="predicted"/>
<reference evidence="2 3" key="1">
    <citation type="submission" date="2020-11" db="EMBL/GenBank/DDBJ databases">
        <title>Complete and Circularized Genome Assembly of a human isolate of Vibrio navarrensis biotype pommerensis with MiSeq and MinION Sequence Data.</title>
        <authorList>
            <person name="Schwartz K."/>
            <person name="Borowiak M."/>
            <person name="Deneke C."/>
            <person name="Balau V."/>
            <person name="Metelmann C."/>
            <person name="Strauch E."/>
        </authorList>
    </citation>
    <scope>NUCLEOTIDE SEQUENCE [LARGE SCALE GENOMIC DNA]</scope>
    <source>
        <strain evidence="2 3">20-VB00237</strain>
    </source>
</reference>
<evidence type="ECO:0000256" key="1">
    <source>
        <dbReference type="SAM" id="Phobius"/>
    </source>
</evidence>
<organism evidence="2 3">
    <name type="scientific">Vibrio navarrensis</name>
    <dbReference type="NCBI Taxonomy" id="29495"/>
    <lineage>
        <taxon>Bacteria</taxon>
        <taxon>Pseudomonadati</taxon>
        <taxon>Pseudomonadota</taxon>
        <taxon>Gammaproteobacteria</taxon>
        <taxon>Vibrionales</taxon>
        <taxon>Vibrionaceae</taxon>
        <taxon>Vibrio</taxon>
    </lineage>
</organism>
<feature type="transmembrane region" description="Helical" evidence="1">
    <location>
        <begin position="9"/>
        <end position="29"/>
    </location>
</feature>
<accession>A0AAJ4LTP1</accession>
<keyword evidence="1" id="KW-0472">Membrane</keyword>
<dbReference type="EMBL" id="CP065217">
    <property type="protein sequence ID" value="QPL52734.1"/>
    <property type="molecule type" value="Genomic_DNA"/>
</dbReference>
<sequence length="115" mass="13073">MEKGIIPKVWISVTFVTILILLIINILLWSDFGTKDSVEEKYLKRSENFSSDLGKETFTVEKLNSQIAVKSLRQSVFNDGFDIKATDVQSSSDGENMEINKRISNLEKEIIELSN</sequence>